<organism evidence="1 2">
    <name type="scientific">Taibaiella lutea</name>
    <dbReference type="NCBI Taxonomy" id="2608001"/>
    <lineage>
        <taxon>Bacteria</taxon>
        <taxon>Pseudomonadati</taxon>
        <taxon>Bacteroidota</taxon>
        <taxon>Chitinophagia</taxon>
        <taxon>Chitinophagales</taxon>
        <taxon>Chitinophagaceae</taxon>
        <taxon>Taibaiella</taxon>
    </lineage>
</organism>
<evidence type="ECO:0000313" key="2">
    <source>
        <dbReference type="Proteomes" id="UP000323632"/>
    </source>
</evidence>
<dbReference type="AlphaFoldDB" id="A0A5M6CIL4"/>
<dbReference type="EMBL" id="VWSH01000002">
    <property type="protein sequence ID" value="KAA5534866.1"/>
    <property type="molecule type" value="Genomic_DNA"/>
</dbReference>
<protein>
    <recommendedName>
        <fullName evidence="3">Addiction module protein</fullName>
    </recommendedName>
</protein>
<proteinExistence type="predicted"/>
<evidence type="ECO:0008006" key="3">
    <source>
        <dbReference type="Google" id="ProtNLM"/>
    </source>
</evidence>
<evidence type="ECO:0000313" key="1">
    <source>
        <dbReference type="EMBL" id="KAA5534866.1"/>
    </source>
</evidence>
<dbReference type="Proteomes" id="UP000323632">
    <property type="component" value="Unassembled WGS sequence"/>
</dbReference>
<name>A0A5M6CIL4_9BACT</name>
<dbReference type="Pfam" id="PF09720">
    <property type="entry name" value="Unstab_antitox"/>
    <property type="match status" value="1"/>
</dbReference>
<sequence length="75" mass="8485">MTAATIRNKLHSYLEVADAKKLKALYTIIEAEIEETLSADVLTDEQMEEIETRRADYLSGKSKVHTWKDAKDSIG</sequence>
<comment type="caution">
    <text evidence="1">The sequence shown here is derived from an EMBL/GenBank/DDBJ whole genome shotgun (WGS) entry which is preliminary data.</text>
</comment>
<accession>A0A5M6CIL4</accession>
<dbReference type="RefSeq" id="WP_150032545.1">
    <property type="nucleotide sequence ID" value="NZ_VWSH01000002.1"/>
</dbReference>
<keyword evidence="2" id="KW-1185">Reference proteome</keyword>
<dbReference type="InterPro" id="IPR013406">
    <property type="entry name" value="CHP02574_addiction_mod"/>
</dbReference>
<reference evidence="1 2" key="1">
    <citation type="submission" date="2019-09" db="EMBL/GenBank/DDBJ databases">
        <title>Genome sequence and assembly of Taibaiella sp.</title>
        <authorList>
            <person name="Chhetri G."/>
        </authorList>
    </citation>
    <scope>NUCLEOTIDE SEQUENCE [LARGE SCALE GENOMIC DNA]</scope>
    <source>
        <strain evidence="1 2">KVB11</strain>
    </source>
</reference>
<gene>
    <name evidence="1" type="ORF">F0919_09700</name>
</gene>